<reference evidence="5 6" key="1">
    <citation type="journal article" date="2012" name="Genome Biol.">
        <title>Genome and low-iron response of an oceanic diatom adapted to chronic iron limitation.</title>
        <authorList>
            <person name="Lommer M."/>
            <person name="Specht M."/>
            <person name="Roy A.S."/>
            <person name="Kraemer L."/>
            <person name="Andreson R."/>
            <person name="Gutowska M.A."/>
            <person name="Wolf J."/>
            <person name="Bergner S.V."/>
            <person name="Schilhabel M.B."/>
            <person name="Klostermeier U.C."/>
            <person name="Beiko R.G."/>
            <person name="Rosenstiel P."/>
            <person name="Hippler M."/>
            <person name="Laroche J."/>
        </authorList>
    </citation>
    <scope>NUCLEOTIDE SEQUENCE [LARGE SCALE GENOMIC DNA]</scope>
    <source>
        <strain evidence="5 6">CCMP1005</strain>
    </source>
</reference>
<comment type="similarity">
    <text evidence="1 4">Belongs to the glycosyl hydrolase 43 family.</text>
</comment>
<keyword evidence="3 4" id="KW-0326">Glycosidase</keyword>
<dbReference type="Proteomes" id="UP000266841">
    <property type="component" value="Unassembled WGS sequence"/>
</dbReference>
<dbReference type="AlphaFoldDB" id="K0T055"/>
<evidence type="ECO:0000256" key="2">
    <source>
        <dbReference type="ARBA" id="ARBA00022801"/>
    </source>
</evidence>
<evidence type="ECO:0000313" key="5">
    <source>
        <dbReference type="EMBL" id="EJK70589.1"/>
    </source>
</evidence>
<dbReference type="EMBL" id="AGNL01008338">
    <property type="protein sequence ID" value="EJK70589.1"/>
    <property type="molecule type" value="Genomic_DNA"/>
</dbReference>
<evidence type="ECO:0008006" key="7">
    <source>
        <dbReference type="Google" id="ProtNLM"/>
    </source>
</evidence>
<accession>K0T055</accession>
<evidence type="ECO:0000256" key="3">
    <source>
        <dbReference type="ARBA" id="ARBA00023295"/>
    </source>
</evidence>
<name>K0T055_THAOC</name>
<dbReference type="SUPFAM" id="SSF75005">
    <property type="entry name" value="Arabinanase/levansucrase/invertase"/>
    <property type="match status" value="1"/>
</dbReference>
<dbReference type="InterPro" id="IPR006710">
    <property type="entry name" value="Glyco_hydro_43"/>
</dbReference>
<dbReference type="GO" id="GO:0004553">
    <property type="term" value="F:hydrolase activity, hydrolyzing O-glycosyl compounds"/>
    <property type="evidence" value="ECO:0007669"/>
    <property type="project" value="InterPro"/>
</dbReference>
<dbReference type="OrthoDB" id="9970295at2759"/>
<evidence type="ECO:0000313" key="6">
    <source>
        <dbReference type="Proteomes" id="UP000266841"/>
    </source>
</evidence>
<sequence>MAINAHGGGILHFNEIKSGETYLPEANQEWGGTRVNLTGISCYSSQDLLNWKFRGNVLHSVEDNSEHDLYWENVAERPKVIFNAMTGMFVMWLHIDSMDYSKARVGVASSSSPIGPFDYLSSFRPNNQMARDLTVFVDDDDEATAYLLTSSEDNAVMHISQLSDDYLAVRTDLPFHRVFIGRYMEAPTLFKSQGFYYFIGSGCTAWEPNAARSAVAKSIDGPWRELGNPAIGPDSNNTFSSQSTFVLPMDGSNRQGRFIFMADRWVKDDLASSRYVWLHLSSTKIAQ</sequence>
<dbReference type="Gene3D" id="2.115.10.20">
    <property type="entry name" value="Glycosyl hydrolase domain, family 43"/>
    <property type="match status" value="1"/>
</dbReference>
<dbReference type="PANTHER" id="PTHR22925">
    <property type="entry name" value="GLYCOSYL HYDROLASE 43 FAMILY MEMBER"/>
    <property type="match status" value="1"/>
</dbReference>
<dbReference type="OMA" id="FYAQSTY"/>
<dbReference type="PANTHER" id="PTHR22925:SF3">
    <property type="entry name" value="GLYCOSYL HYDROLASE FAMILY PROTEIN 43"/>
    <property type="match status" value="1"/>
</dbReference>
<dbReference type="Pfam" id="PF04616">
    <property type="entry name" value="Glyco_hydro_43"/>
    <property type="match status" value="1"/>
</dbReference>
<dbReference type="GO" id="GO:0005975">
    <property type="term" value="P:carbohydrate metabolic process"/>
    <property type="evidence" value="ECO:0007669"/>
    <property type="project" value="InterPro"/>
</dbReference>
<protein>
    <recommendedName>
        <fullName evidence="7">Glycosyl hydrolase family 43 protein</fullName>
    </recommendedName>
</protein>
<organism evidence="5 6">
    <name type="scientific">Thalassiosira oceanica</name>
    <name type="common">Marine diatom</name>
    <dbReference type="NCBI Taxonomy" id="159749"/>
    <lineage>
        <taxon>Eukaryota</taxon>
        <taxon>Sar</taxon>
        <taxon>Stramenopiles</taxon>
        <taxon>Ochrophyta</taxon>
        <taxon>Bacillariophyta</taxon>
        <taxon>Coscinodiscophyceae</taxon>
        <taxon>Thalassiosirophycidae</taxon>
        <taxon>Thalassiosirales</taxon>
        <taxon>Thalassiosiraceae</taxon>
        <taxon>Thalassiosira</taxon>
    </lineage>
</organism>
<comment type="caution">
    <text evidence="5">The sequence shown here is derived from an EMBL/GenBank/DDBJ whole genome shotgun (WGS) entry which is preliminary data.</text>
</comment>
<keyword evidence="2 4" id="KW-0378">Hydrolase</keyword>
<dbReference type="CDD" id="cd18825">
    <property type="entry name" value="GH43_CtGH43-like"/>
    <property type="match status" value="1"/>
</dbReference>
<dbReference type="eggNOG" id="ENOG502QW2A">
    <property type="taxonomic scope" value="Eukaryota"/>
</dbReference>
<proteinExistence type="inferred from homology"/>
<keyword evidence="6" id="KW-1185">Reference proteome</keyword>
<dbReference type="InterPro" id="IPR023296">
    <property type="entry name" value="Glyco_hydro_beta-prop_sf"/>
</dbReference>
<evidence type="ECO:0000256" key="1">
    <source>
        <dbReference type="ARBA" id="ARBA00009865"/>
    </source>
</evidence>
<gene>
    <name evidence="5" type="ORF">THAOC_08039</name>
</gene>
<evidence type="ECO:0000256" key="4">
    <source>
        <dbReference type="RuleBase" id="RU361187"/>
    </source>
</evidence>